<dbReference type="EMBL" id="KB007857">
    <property type="protein sequence ID" value="ELR23726.1"/>
    <property type="molecule type" value="Genomic_DNA"/>
</dbReference>
<name>L8HH16_ACACF</name>
<dbReference type="Proteomes" id="UP000011083">
    <property type="component" value="Unassembled WGS sequence"/>
</dbReference>
<feature type="region of interest" description="Disordered" evidence="2">
    <location>
        <begin position="122"/>
        <end position="144"/>
    </location>
</feature>
<dbReference type="SUPFAM" id="SSF90257">
    <property type="entry name" value="Myosin rod fragments"/>
    <property type="match status" value="1"/>
</dbReference>
<evidence type="ECO:0000313" key="3">
    <source>
        <dbReference type="EMBL" id="ELR23726.1"/>
    </source>
</evidence>
<dbReference type="VEuPathDB" id="AmoebaDB:ACA1_073730"/>
<dbReference type="AlphaFoldDB" id="L8HH16"/>
<sequence length="144" mass="15088">MVGGRGKGNTTKPQLHPLIEQVLSTLFQAIGTATTDADPVLSKQLKDVEDQLINSKLALAQMQAEKFDIQSNTSVADDRLAKMQAEMKPLEQQLVATKIALAKAQAANNNLNTELKKVQQGGAGAGGAGAAAKKGVSSFFGRKG</sequence>
<dbReference type="KEGG" id="acan:ACA1_073730"/>
<organism evidence="3 4">
    <name type="scientific">Acanthamoeba castellanii (strain ATCC 30010 / Neff)</name>
    <dbReference type="NCBI Taxonomy" id="1257118"/>
    <lineage>
        <taxon>Eukaryota</taxon>
        <taxon>Amoebozoa</taxon>
        <taxon>Discosea</taxon>
        <taxon>Longamoebia</taxon>
        <taxon>Centramoebida</taxon>
        <taxon>Acanthamoebidae</taxon>
        <taxon>Acanthamoeba</taxon>
    </lineage>
</organism>
<evidence type="ECO:0000313" key="4">
    <source>
        <dbReference type="Proteomes" id="UP000011083"/>
    </source>
</evidence>
<accession>L8HH16</accession>
<evidence type="ECO:0000256" key="2">
    <source>
        <dbReference type="SAM" id="MobiDB-lite"/>
    </source>
</evidence>
<dbReference type="GeneID" id="14924712"/>
<gene>
    <name evidence="3" type="ORF">ACA1_073730</name>
</gene>
<protein>
    <submittedName>
        <fullName evidence="3">Uncharacterized protein</fullName>
    </submittedName>
</protein>
<proteinExistence type="predicted"/>
<feature type="coiled-coil region" evidence="1">
    <location>
        <begin position="94"/>
        <end position="121"/>
    </location>
</feature>
<evidence type="ECO:0000256" key="1">
    <source>
        <dbReference type="SAM" id="Coils"/>
    </source>
</evidence>
<keyword evidence="4" id="KW-1185">Reference proteome</keyword>
<reference evidence="3 4" key="1">
    <citation type="journal article" date="2013" name="Genome Biol.">
        <title>Genome of Acanthamoeba castellanii highlights extensive lateral gene transfer and early evolution of tyrosine kinase signaling.</title>
        <authorList>
            <person name="Clarke M."/>
            <person name="Lohan A.J."/>
            <person name="Liu B."/>
            <person name="Lagkouvardos I."/>
            <person name="Roy S."/>
            <person name="Zafar N."/>
            <person name="Bertelli C."/>
            <person name="Schilde C."/>
            <person name="Kianianmomeni A."/>
            <person name="Burglin T.R."/>
            <person name="Frech C."/>
            <person name="Turcotte B."/>
            <person name="Kopec K.O."/>
            <person name="Synnott J.M."/>
            <person name="Choo C."/>
            <person name="Paponov I."/>
            <person name="Finkler A."/>
            <person name="Soon Heng Tan C."/>
            <person name="Hutchins A.P."/>
            <person name="Weinmeier T."/>
            <person name="Rattei T."/>
            <person name="Chu J.S."/>
            <person name="Gimenez G."/>
            <person name="Irimia M."/>
            <person name="Rigden D.J."/>
            <person name="Fitzpatrick D.A."/>
            <person name="Lorenzo-Morales J."/>
            <person name="Bateman A."/>
            <person name="Chiu C.H."/>
            <person name="Tang P."/>
            <person name="Hegemann P."/>
            <person name="Fromm H."/>
            <person name="Raoult D."/>
            <person name="Greub G."/>
            <person name="Miranda-Saavedra D."/>
            <person name="Chen N."/>
            <person name="Nash P."/>
            <person name="Ginger M.L."/>
            <person name="Horn M."/>
            <person name="Schaap P."/>
            <person name="Caler L."/>
            <person name="Loftus B."/>
        </authorList>
    </citation>
    <scope>NUCLEOTIDE SEQUENCE [LARGE SCALE GENOMIC DNA]</scope>
    <source>
        <strain evidence="3 4">Neff</strain>
    </source>
</reference>
<keyword evidence="1" id="KW-0175">Coiled coil</keyword>
<dbReference type="RefSeq" id="XP_004353254.1">
    <property type="nucleotide sequence ID" value="XM_004353202.1"/>
</dbReference>